<reference evidence="3" key="2">
    <citation type="submission" date="2022-01" db="EMBL/GenBank/DDBJ databases">
        <authorList>
            <person name="Yamashiro T."/>
            <person name="Shiraishi A."/>
            <person name="Satake H."/>
            <person name="Nakayama K."/>
        </authorList>
    </citation>
    <scope>NUCLEOTIDE SEQUENCE</scope>
</reference>
<feature type="compositionally biased region" description="Polar residues" evidence="1">
    <location>
        <begin position="392"/>
        <end position="404"/>
    </location>
</feature>
<dbReference type="Proteomes" id="UP001151760">
    <property type="component" value="Unassembled WGS sequence"/>
</dbReference>
<feature type="domain" description="Reverse transcriptase zinc-binding" evidence="2">
    <location>
        <begin position="616"/>
        <end position="685"/>
    </location>
</feature>
<evidence type="ECO:0000259" key="2">
    <source>
        <dbReference type="Pfam" id="PF13966"/>
    </source>
</evidence>
<proteinExistence type="predicted"/>
<reference evidence="3" key="1">
    <citation type="journal article" date="2022" name="Int. J. Mol. Sci.">
        <title>Draft Genome of Tanacetum Coccineum: Genomic Comparison of Closely Related Tanacetum-Family Plants.</title>
        <authorList>
            <person name="Yamashiro T."/>
            <person name="Shiraishi A."/>
            <person name="Nakayama K."/>
            <person name="Satake H."/>
        </authorList>
    </citation>
    <scope>NUCLEOTIDE SEQUENCE</scope>
</reference>
<organism evidence="3 4">
    <name type="scientific">Tanacetum coccineum</name>
    <dbReference type="NCBI Taxonomy" id="301880"/>
    <lineage>
        <taxon>Eukaryota</taxon>
        <taxon>Viridiplantae</taxon>
        <taxon>Streptophyta</taxon>
        <taxon>Embryophyta</taxon>
        <taxon>Tracheophyta</taxon>
        <taxon>Spermatophyta</taxon>
        <taxon>Magnoliopsida</taxon>
        <taxon>eudicotyledons</taxon>
        <taxon>Gunneridae</taxon>
        <taxon>Pentapetalae</taxon>
        <taxon>asterids</taxon>
        <taxon>campanulids</taxon>
        <taxon>Asterales</taxon>
        <taxon>Asteraceae</taxon>
        <taxon>Asteroideae</taxon>
        <taxon>Anthemideae</taxon>
        <taxon>Anthemidinae</taxon>
        <taxon>Tanacetum</taxon>
    </lineage>
</organism>
<protein>
    <submittedName>
        <fullName evidence="3">MAK10-like protein</fullName>
    </submittedName>
</protein>
<name>A0ABQ5EKL8_9ASTR</name>
<evidence type="ECO:0000256" key="1">
    <source>
        <dbReference type="SAM" id="MobiDB-lite"/>
    </source>
</evidence>
<dbReference type="Pfam" id="PF13966">
    <property type="entry name" value="zf-RVT"/>
    <property type="match status" value="1"/>
</dbReference>
<evidence type="ECO:0000313" key="3">
    <source>
        <dbReference type="EMBL" id="GJT51463.1"/>
    </source>
</evidence>
<comment type="caution">
    <text evidence="3">The sequence shown here is derived from an EMBL/GenBank/DDBJ whole genome shotgun (WGS) entry which is preliminary data.</text>
</comment>
<keyword evidence="4" id="KW-1185">Reference proteome</keyword>
<feature type="region of interest" description="Disordered" evidence="1">
    <location>
        <begin position="376"/>
        <end position="404"/>
    </location>
</feature>
<dbReference type="EMBL" id="BQNB010016410">
    <property type="protein sequence ID" value="GJT51463.1"/>
    <property type="molecule type" value="Genomic_DNA"/>
</dbReference>
<gene>
    <name evidence="3" type="ORF">Tco_0977620</name>
</gene>
<dbReference type="InterPro" id="IPR026960">
    <property type="entry name" value="RVT-Znf"/>
</dbReference>
<sequence>MGDEKPIRTLGDYSKPSHEGYRNTIELPVWNNVNPGHYWRTSPSMTTKVGDFAKPVKAISLPQDVPSTSDRRLIELENQVQRLMEAHLAPTQPTQQAFVVYASSRTNEVGGKRFTPNQGPRNFNDAANTWKEKQNFNCAHTQPLLARKAVNFTPNPLGYQVKLEKALLDFDSHQEKRLSYLRTQLEQQQDDMIGKINLLGKTVFTKLNDASTPKNAGKSMAPKSIVAISHAEKEELRKKGIKSPSKLFSLKYLSPASIKELNKNPSAPKHVRFVNSIVILSTDSDKEEEDISSHWHMSYNANENNIAILASSSEVPSVLEFLQRRKLEAKKEVAASEFSHLNHSLSHRPVSVKPDISKPDISKASSAGGKLHILKPSCERNGITPTPKEILSPTSGSKVPNSPITGKNEESYKFPIAVQQSFNSLWSQDVRGDPDSGIGGHWRSSDSGMYKFILILRALAVFRFRRALAVFRFRHAFTKNGIACIYLEGPPHHDFSLMDILPGKSTRLFNSPNDLWVKVVKAFHGHEGDFDNNGCSLKGTWAIIVGSSNFLHSKGIILNNSFCFNAGCGTRIRFWKDIWVGEAPFYQSRTNIGVRILAFFRDMLNEIGQLNIVASEDTCVWNLGPNGTFTVNIFMWILSLDRLPHRLNLSLRGMDILAISCSSCNANVESVNHIFFECIIASDLWKLVYRWCEITFVQDLSFEAFKDWLSSWHAPKEKKHRLFIISTSIL</sequence>
<evidence type="ECO:0000313" key="4">
    <source>
        <dbReference type="Proteomes" id="UP001151760"/>
    </source>
</evidence>
<accession>A0ABQ5EKL8</accession>